<dbReference type="RefSeq" id="WP_122373240.1">
    <property type="nucleotide sequence ID" value="NZ_BMPB01000008.1"/>
</dbReference>
<feature type="domain" description="Major fimbrial subunit protein N-terminal" evidence="5">
    <location>
        <begin position="46"/>
        <end position="168"/>
    </location>
</feature>
<dbReference type="InterPro" id="IPR053878">
    <property type="entry name" value="FimA_C"/>
</dbReference>
<evidence type="ECO:0000313" key="7">
    <source>
        <dbReference type="EMBL" id="MBB4623686.1"/>
    </source>
</evidence>
<proteinExistence type="inferred from homology"/>
<dbReference type="Pfam" id="PF22492">
    <property type="entry name" value="FimA4_C"/>
    <property type="match status" value="1"/>
</dbReference>
<feature type="domain" description="Major fimbrium subunit FimA C-terminal" evidence="6">
    <location>
        <begin position="311"/>
        <end position="368"/>
    </location>
</feature>
<comment type="similarity">
    <text evidence="2">Belongs to the bacteroidetes fimbrillin superfamily. FimA/Mfa1 family.</text>
</comment>
<reference evidence="7 8" key="1">
    <citation type="submission" date="2020-08" db="EMBL/GenBank/DDBJ databases">
        <title>Genomic Encyclopedia of Type Strains, Phase IV (KMG-IV): sequencing the most valuable type-strain genomes for metagenomic binning, comparative biology and taxonomic classification.</title>
        <authorList>
            <person name="Goeker M."/>
        </authorList>
    </citation>
    <scope>NUCLEOTIDE SEQUENCE [LARGE SCALE GENOMIC DNA]</scope>
    <source>
        <strain evidence="7 8">DSM 102983</strain>
    </source>
</reference>
<comment type="subcellular location">
    <subcellularLocation>
        <location evidence="1">Fimbrium</location>
    </subcellularLocation>
</comment>
<sequence>MNIRVLFYNVFLFLAFLSCSHDGDKEIDGSGDGSLSLRITIPQIGTKADGDASVERLYVAVFGTSGENTDKLIVASEVTRTNTVEDLGPLKAGSIRMLVVANAPVGTFDGLTSLDQYLALTQQLENQETNPAMSSGVQTYLLKPGKNTIGMQTAGANQISVSPVTVYRTAARVYLNRLYLRPVDEYADETAFKLESVFMANVKSTSHYISEQNWGTVEVTDRTQPDLFLSGEEADLDSICKVDGIAALSDALRTAYLYDYRGPEDETALIANCAANTYTVFENMQEEEWHTMLIIRGSYRFKDKNGKMQEVKNTYYPVVVNRQHDTIDNVTEHRYIRRNVIYSIDVVIKGPGSNNPFDFDATLTSKIAVQAWGEVVENPSID</sequence>
<dbReference type="Gene3D" id="2.60.40.3160">
    <property type="match status" value="1"/>
</dbReference>
<dbReference type="EMBL" id="JACHOC010000007">
    <property type="protein sequence ID" value="MBB4623686.1"/>
    <property type="molecule type" value="Genomic_DNA"/>
</dbReference>
<dbReference type="Pfam" id="PF06321">
    <property type="entry name" value="P_gingi_FimA"/>
    <property type="match status" value="1"/>
</dbReference>
<protein>
    <recommendedName>
        <fullName evidence="9">Major fimbrial subunit protein N-terminal domain-containing protein</fullName>
    </recommendedName>
</protein>
<evidence type="ECO:0000256" key="2">
    <source>
        <dbReference type="ARBA" id="ARBA00006011"/>
    </source>
</evidence>
<evidence type="ECO:0008006" key="9">
    <source>
        <dbReference type="Google" id="ProtNLM"/>
    </source>
</evidence>
<dbReference type="Gene3D" id="2.60.40.3690">
    <property type="match status" value="1"/>
</dbReference>
<accession>A0ABR6KQA4</accession>
<dbReference type="InterPro" id="IPR029141">
    <property type="entry name" value="FimA_N"/>
</dbReference>
<organism evidence="7 8">
    <name type="scientific">Parabacteroides faecis</name>
    <dbReference type="NCBI Taxonomy" id="1217282"/>
    <lineage>
        <taxon>Bacteria</taxon>
        <taxon>Pseudomonadati</taxon>
        <taxon>Bacteroidota</taxon>
        <taxon>Bacteroidia</taxon>
        <taxon>Bacteroidales</taxon>
        <taxon>Tannerellaceae</taxon>
        <taxon>Parabacteroides</taxon>
    </lineage>
</organism>
<comment type="caution">
    <text evidence="7">The sequence shown here is derived from an EMBL/GenBank/DDBJ whole genome shotgun (WGS) entry which is preliminary data.</text>
</comment>
<dbReference type="PROSITE" id="PS51257">
    <property type="entry name" value="PROKAR_LIPOPROTEIN"/>
    <property type="match status" value="1"/>
</dbReference>
<keyword evidence="3" id="KW-0732">Signal</keyword>
<evidence type="ECO:0000256" key="3">
    <source>
        <dbReference type="ARBA" id="ARBA00022729"/>
    </source>
</evidence>
<evidence type="ECO:0000259" key="5">
    <source>
        <dbReference type="Pfam" id="PF06321"/>
    </source>
</evidence>
<evidence type="ECO:0000256" key="4">
    <source>
        <dbReference type="ARBA" id="ARBA00023263"/>
    </source>
</evidence>
<dbReference type="Proteomes" id="UP000533637">
    <property type="component" value="Unassembled WGS sequence"/>
</dbReference>
<keyword evidence="4" id="KW-0281">Fimbrium</keyword>
<name>A0ABR6KQA4_9BACT</name>
<gene>
    <name evidence="7" type="ORF">GGQ57_003602</name>
</gene>
<evidence type="ECO:0000259" key="6">
    <source>
        <dbReference type="Pfam" id="PF22492"/>
    </source>
</evidence>
<evidence type="ECO:0000313" key="8">
    <source>
        <dbReference type="Proteomes" id="UP000533637"/>
    </source>
</evidence>
<keyword evidence="8" id="KW-1185">Reference proteome</keyword>
<evidence type="ECO:0000256" key="1">
    <source>
        <dbReference type="ARBA" id="ARBA00004561"/>
    </source>
</evidence>